<sequence>MSIQGERAGGRTAMSPGMPPETPLLRQIRASVIGDDQVMPGPYGPRRVTYADYTASGRALTFLEDFIRAEVLPRYANTHTESSGTGLQTTRLREDARRIIHTSVGGDDATAVIFCGSGATGAIDKLIGVMGLRIPAELDDTYHLTDQIPPEQRPVVFIGPYEHHSNELPWRESIADVVMISQDQDGHIDIGQLESRLREYADRPLKIGSFSAASNVTGIVSNTHRVSALLHRYGALSFWDFAAAAPYIEIDMYGGQQDDPLAYKDAIFLSPHKLIGGPGTPGVLVARRELLRNRVPDVPGGGTVAYVNPLEHRYLDDPVHREEGGTPAIIGSIRAGLAFQLKQAVGIEVIRAHENAYLRRAVDAWKDEPNLQILGNLDAERLSIVSFVVKAPSGRYLHHNFVVALLNDLFGIQSRGGCSCAGPYGHALLGIDLDRSHEFEEEILHGCEGIKPGWVRVNFNYFISEAVFTYVVEAVKLVARDGWRLLGDYRFDPANGLWRHHRGPVEPPMRLSQVGYDADGRLRYPRHDHTAPESALDGYLAEARDLVATCADNPSDPDGRVNREFDHLRWFELPSRCLIRD</sequence>
<name>A0A841DPH8_9ACTN</name>
<reference evidence="3 4" key="1">
    <citation type="submission" date="2020-08" db="EMBL/GenBank/DDBJ databases">
        <title>Sequencing the genomes of 1000 actinobacteria strains.</title>
        <authorList>
            <person name="Klenk H.-P."/>
        </authorList>
    </citation>
    <scope>NUCLEOTIDE SEQUENCE [LARGE SCALE GENOMIC DNA]</scope>
    <source>
        <strain evidence="3 4">DSM 17294</strain>
    </source>
</reference>
<comment type="caution">
    <text evidence="3">The sequence shown here is derived from an EMBL/GenBank/DDBJ whole genome shotgun (WGS) entry which is preliminary data.</text>
</comment>
<accession>A0A841DPH8</accession>
<dbReference type="GO" id="GO:0016829">
    <property type="term" value="F:lyase activity"/>
    <property type="evidence" value="ECO:0007669"/>
    <property type="project" value="UniProtKB-KW"/>
</dbReference>
<dbReference type="Proteomes" id="UP000558997">
    <property type="component" value="Unassembled WGS sequence"/>
</dbReference>
<feature type="region of interest" description="Disordered" evidence="1">
    <location>
        <begin position="1"/>
        <end position="22"/>
    </location>
</feature>
<keyword evidence="4" id="KW-1185">Reference proteome</keyword>
<dbReference type="PANTHER" id="PTHR43686">
    <property type="entry name" value="SULFURTRANSFERASE-RELATED"/>
    <property type="match status" value="1"/>
</dbReference>
<dbReference type="PANTHER" id="PTHR43686:SF1">
    <property type="entry name" value="AMINOTRAN_5 DOMAIN-CONTAINING PROTEIN"/>
    <property type="match status" value="1"/>
</dbReference>
<evidence type="ECO:0000313" key="4">
    <source>
        <dbReference type="Proteomes" id="UP000558997"/>
    </source>
</evidence>
<dbReference type="Gene3D" id="3.40.640.10">
    <property type="entry name" value="Type I PLP-dependent aspartate aminotransferase-like (Major domain)"/>
    <property type="match status" value="1"/>
</dbReference>
<dbReference type="SUPFAM" id="SSF53383">
    <property type="entry name" value="PLP-dependent transferases"/>
    <property type="match status" value="1"/>
</dbReference>
<keyword evidence="3" id="KW-0456">Lyase</keyword>
<dbReference type="InterPro" id="IPR015422">
    <property type="entry name" value="PyrdxlP-dep_Trfase_small"/>
</dbReference>
<dbReference type="Gene3D" id="3.90.1150.10">
    <property type="entry name" value="Aspartate Aminotransferase, domain 1"/>
    <property type="match status" value="1"/>
</dbReference>
<dbReference type="AlphaFoldDB" id="A0A841DPH8"/>
<dbReference type="RefSeq" id="WP_184835047.1">
    <property type="nucleotide sequence ID" value="NZ_BAAAVN010000006.1"/>
</dbReference>
<organism evidence="3 4">
    <name type="scientific">Kribbella solani</name>
    <dbReference type="NCBI Taxonomy" id="236067"/>
    <lineage>
        <taxon>Bacteria</taxon>
        <taxon>Bacillati</taxon>
        <taxon>Actinomycetota</taxon>
        <taxon>Actinomycetes</taxon>
        <taxon>Propionibacteriales</taxon>
        <taxon>Kribbellaceae</taxon>
        <taxon>Kribbella</taxon>
    </lineage>
</organism>
<proteinExistence type="predicted"/>
<protein>
    <submittedName>
        <fullName evidence="3">Selenocysteine lyase/cysteine desulfurase</fullName>
    </submittedName>
</protein>
<feature type="domain" description="Aminotransferase class V" evidence="2">
    <location>
        <begin position="52"/>
        <end position="425"/>
    </location>
</feature>
<dbReference type="EMBL" id="JACHNF010000001">
    <property type="protein sequence ID" value="MBB5979801.1"/>
    <property type="molecule type" value="Genomic_DNA"/>
</dbReference>
<dbReference type="InterPro" id="IPR000192">
    <property type="entry name" value="Aminotrans_V_dom"/>
</dbReference>
<dbReference type="InterPro" id="IPR015424">
    <property type="entry name" value="PyrdxlP-dep_Trfase"/>
</dbReference>
<dbReference type="Pfam" id="PF00266">
    <property type="entry name" value="Aminotran_5"/>
    <property type="match status" value="1"/>
</dbReference>
<gene>
    <name evidence="3" type="ORF">HDA44_003142</name>
</gene>
<evidence type="ECO:0000256" key="1">
    <source>
        <dbReference type="SAM" id="MobiDB-lite"/>
    </source>
</evidence>
<dbReference type="InterPro" id="IPR015421">
    <property type="entry name" value="PyrdxlP-dep_Trfase_major"/>
</dbReference>
<evidence type="ECO:0000259" key="2">
    <source>
        <dbReference type="Pfam" id="PF00266"/>
    </source>
</evidence>
<evidence type="ECO:0000313" key="3">
    <source>
        <dbReference type="EMBL" id="MBB5979801.1"/>
    </source>
</evidence>